<evidence type="ECO:0000256" key="2">
    <source>
        <dbReference type="SAM" id="MobiDB-lite"/>
    </source>
</evidence>
<evidence type="ECO:0000313" key="7">
    <source>
        <dbReference type="WBParaSite" id="HPBE_0001212001-mRNA-1"/>
    </source>
</evidence>
<dbReference type="WBParaSite" id="HPBE_0001212001-mRNA-1">
    <property type="protein sequence ID" value="HPBE_0001212001-mRNA-1"/>
    <property type="gene ID" value="HPBE_0001212001"/>
</dbReference>
<dbReference type="PANTHER" id="PTHR21515">
    <property type="entry name" value="MAJOR SPERM PROTEIN"/>
    <property type="match status" value="1"/>
</dbReference>
<dbReference type="Proteomes" id="UP000050761">
    <property type="component" value="Unassembled WGS sequence"/>
</dbReference>
<keyword evidence="6" id="KW-1185">Reference proteome</keyword>
<dbReference type="InterPro" id="IPR000535">
    <property type="entry name" value="MSP_dom"/>
</dbReference>
<comment type="function">
    <text evidence="1">Central component in molecular interactions underlying sperm crawling. Forms an extensive filament system that extends from sperm villipoda, along the leading edge of the pseudopod.</text>
</comment>
<dbReference type="PROSITE" id="PS50202">
    <property type="entry name" value="MSP"/>
    <property type="match status" value="1"/>
</dbReference>
<dbReference type="SUPFAM" id="SSF49354">
    <property type="entry name" value="PapD-like"/>
    <property type="match status" value="1"/>
</dbReference>
<accession>A0A3P8AID0</accession>
<organism evidence="6 7">
    <name type="scientific">Heligmosomoides polygyrus</name>
    <name type="common">Parasitic roundworm</name>
    <dbReference type="NCBI Taxonomy" id="6339"/>
    <lineage>
        <taxon>Eukaryota</taxon>
        <taxon>Metazoa</taxon>
        <taxon>Ecdysozoa</taxon>
        <taxon>Nematoda</taxon>
        <taxon>Chromadorea</taxon>
        <taxon>Rhabditida</taxon>
        <taxon>Rhabditina</taxon>
        <taxon>Rhabditomorpha</taxon>
        <taxon>Strongyloidea</taxon>
        <taxon>Heligmosomidae</taxon>
        <taxon>Heligmosomoides</taxon>
    </lineage>
</organism>
<gene>
    <name evidence="5" type="ORF">HPBE_LOCUS12121</name>
</gene>
<feature type="domain" description="MSP" evidence="4">
    <location>
        <begin position="246"/>
        <end position="409"/>
    </location>
</feature>
<dbReference type="EMBL" id="UZAH01027363">
    <property type="protein sequence ID" value="VDO91003.1"/>
    <property type="molecule type" value="Genomic_DNA"/>
</dbReference>
<dbReference type="AlphaFoldDB" id="A0A183FV35"/>
<evidence type="ECO:0000256" key="1">
    <source>
        <dbReference type="RuleBase" id="RU003425"/>
    </source>
</evidence>
<keyword evidence="3" id="KW-0732">Signal</keyword>
<feature type="compositionally biased region" description="Basic and acidic residues" evidence="2">
    <location>
        <begin position="85"/>
        <end position="258"/>
    </location>
</feature>
<evidence type="ECO:0000259" key="4">
    <source>
        <dbReference type="PROSITE" id="PS50202"/>
    </source>
</evidence>
<dbReference type="InterPro" id="IPR008962">
    <property type="entry name" value="PapD-like_sf"/>
</dbReference>
<feature type="chain" id="PRO_5044551679" description="Major sperm protein" evidence="3">
    <location>
        <begin position="23"/>
        <end position="409"/>
    </location>
</feature>
<keyword evidence="1" id="KW-0206">Cytoskeleton</keyword>
<dbReference type="OrthoDB" id="5860817at2759"/>
<proteinExistence type="predicted"/>
<evidence type="ECO:0000256" key="3">
    <source>
        <dbReference type="SAM" id="SignalP"/>
    </source>
</evidence>
<reference evidence="7" key="2">
    <citation type="submission" date="2019-09" db="UniProtKB">
        <authorList>
            <consortium name="WormBaseParasite"/>
        </authorList>
    </citation>
    <scope>IDENTIFICATION</scope>
</reference>
<keyword evidence="1" id="KW-0963">Cytoplasm</keyword>
<reference evidence="5 6" key="1">
    <citation type="submission" date="2018-11" db="EMBL/GenBank/DDBJ databases">
        <authorList>
            <consortium name="Pathogen Informatics"/>
        </authorList>
    </citation>
    <scope>NUCLEOTIDE SEQUENCE [LARGE SCALE GENOMIC DNA]</scope>
</reference>
<dbReference type="Gene3D" id="2.60.40.10">
    <property type="entry name" value="Immunoglobulins"/>
    <property type="match status" value="1"/>
</dbReference>
<feature type="signal peptide" evidence="3">
    <location>
        <begin position="1"/>
        <end position="22"/>
    </location>
</feature>
<evidence type="ECO:0000313" key="6">
    <source>
        <dbReference type="Proteomes" id="UP000050761"/>
    </source>
</evidence>
<dbReference type="InterPro" id="IPR013783">
    <property type="entry name" value="Ig-like_fold"/>
</dbReference>
<feature type="region of interest" description="Disordered" evidence="2">
    <location>
        <begin position="64"/>
        <end position="260"/>
    </location>
</feature>
<accession>A0A183FV35</accession>
<name>A0A183FV35_HELPZ</name>
<dbReference type="Pfam" id="PF00635">
    <property type="entry name" value="Motile_Sperm"/>
    <property type="match status" value="1"/>
</dbReference>
<sequence length="409" mass="45821">MIEIFVQLVISMYLLMLPFYCCKKEKKPKGPSMVSDESVALEGQGFQNPYLVGMAAILPSLRRERSRRGHVANVENEVSAANKTDAPKQPEAKGSTESKDSKDAKESEEKKAEEKKPEEKKGEEKKPEEKKEEESKDKIKTEKTMASKTEEEKDKPKEGKPDEKKEGEAKPEEKKEGEAKPDEKKEEKKDEKDEKKEGSKKDEKKEGSKKDEKKEGSKKEEKKEGSKKEEKKEGSKKEKKEGSKKEVKKEGSKKEGSKQAKGVKFSRTVFEWDEKGGQQTVTVTNTSDVKQGMKIKSSDNKIFKVHPVYSNVEPGKSVDVTVLRAAAAVKSDKIVIVTAPSTKSFGEVLIAVCKVITLAFNVSEYLSGLSSIERPGNGIKSRLNCYEGLQLVNVLVFLRHTAESNRLWV</sequence>
<evidence type="ECO:0000313" key="5">
    <source>
        <dbReference type="EMBL" id="VDO91003.1"/>
    </source>
</evidence>
<protein>
    <recommendedName>
        <fullName evidence="1">Major sperm protein</fullName>
    </recommendedName>
</protein>